<evidence type="ECO:0000313" key="1">
    <source>
        <dbReference type="EMBL" id="KTD55682.1"/>
    </source>
</evidence>
<dbReference type="OrthoDB" id="9920710at2"/>
<dbReference type="RefSeq" id="WP_058515174.1">
    <property type="nucleotide sequence ID" value="NZ_CAAAIH010000071.1"/>
</dbReference>
<keyword evidence="2" id="KW-1185">Reference proteome</keyword>
<dbReference type="Proteomes" id="UP000054703">
    <property type="component" value="Unassembled WGS sequence"/>
</dbReference>
<reference evidence="1 2" key="1">
    <citation type="submission" date="2015-11" db="EMBL/GenBank/DDBJ databases">
        <title>Genomic analysis of 38 Legionella species identifies large and diverse effector repertoires.</title>
        <authorList>
            <person name="Burstein D."/>
            <person name="Amaro F."/>
            <person name="Zusman T."/>
            <person name="Lifshitz Z."/>
            <person name="Cohen O."/>
            <person name="Gilbert J.A."/>
            <person name="Pupko T."/>
            <person name="Shuman H.A."/>
            <person name="Segal G."/>
        </authorList>
    </citation>
    <scope>NUCLEOTIDE SEQUENCE [LARGE SCALE GENOMIC DNA]</scope>
    <source>
        <strain evidence="1 2">SC-63-C7</strain>
    </source>
</reference>
<sequence>MKIKSEKKIKDPIQCQMGEYHRFLEESLFLGNSFFLTGQNLLKTNCKDKTEIEVECIRNRLESMAHK</sequence>
<dbReference type="AlphaFoldDB" id="A0A0W0YFW5"/>
<evidence type="ECO:0000313" key="2">
    <source>
        <dbReference type="Proteomes" id="UP000054703"/>
    </source>
</evidence>
<protein>
    <submittedName>
        <fullName evidence="1">Uncharacterized protein</fullName>
    </submittedName>
</protein>
<organism evidence="1 2">
    <name type="scientific">Legionella santicrucis</name>
    <dbReference type="NCBI Taxonomy" id="45074"/>
    <lineage>
        <taxon>Bacteria</taxon>
        <taxon>Pseudomonadati</taxon>
        <taxon>Pseudomonadota</taxon>
        <taxon>Gammaproteobacteria</taxon>
        <taxon>Legionellales</taxon>
        <taxon>Legionellaceae</taxon>
        <taxon>Legionella</taxon>
    </lineage>
</organism>
<name>A0A0W0YFW5_9GAMM</name>
<dbReference type="EMBL" id="LNYU01000085">
    <property type="protein sequence ID" value="KTD55682.1"/>
    <property type="molecule type" value="Genomic_DNA"/>
</dbReference>
<accession>A0A0W0YFW5</accession>
<gene>
    <name evidence="1" type="ORF">Lsan_3234</name>
</gene>
<proteinExistence type="predicted"/>
<dbReference type="PATRIC" id="fig|45074.5.peg.3477"/>
<comment type="caution">
    <text evidence="1">The sequence shown here is derived from an EMBL/GenBank/DDBJ whole genome shotgun (WGS) entry which is preliminary data.</text>
</comment>